<keyword evidence="13" id="KW-1185">Reference proteome</keyword>
<dbReference type="InterPro" id="IPR049734">
    <property type="entry name" value="NudC-like_C"/>
</dbReference>
<dbReference type="InterPro" id="IPR020084">
    <property type="entry name" value="NUDIX_hydrolase_CS"/>
</dbReference>
<dbReference type="GO" id="GO:0046872">
    <property type="term" value="F:metal ion binding"/>
    <property type="evidence" value="ECO:0007669"/>
    <property type="project" value="UniProtKB-KW"/>
</dbReference>
<comment type="similarity">
    <text evidence="3">Belongs to the Nudix hydrolase family. NudC subfamily.</text>
</comment>
<evidence type="ECO:0000313" key="13">
    <source>
        <dbReference type="Proteomes" id="UP000471298"/>
    </source>
</evidence>
<comment type="cofactor">
    <cofactor evidence="2">
        <name>Zn(2+)</name>
        <dbReference type="ChEBI" id="CHEBI:29105"/>
    </cofactor>
</comment>
<evidence type="ECO:0000313" key="12">
    <source>
        <dbReference type="EMBL" id="MPV86638.1"/>
    </source>
</evidence>
<dbReference type="PROSITE" id="PS00893">
    <property type="entry name" value="NUDIX_BOX"/>
    <property type="match status" value="1"/>
</dbReference>
<dbReference type="InterPro" id="IPR015797">
    <property type="entry name" value="NUDIX_hydrolase-like_dom_sf"/>
</dbReference>
<evidence type="ECO:0000256" key="6">
    <source>
        <dbReference type="ARBA" id="ARBA00022801"/>
    </source>
</evidence>
<evidence type="ECO:0000256" key="1">
    <source>
        <dbReference type="ARBA" id="ARBA00001946"/>
    </source>
</evidence>
<evidence type="ECO:0000256" key="10">
    <source>
        <dbReference type="RuleBase" id="RU003476"/>
    </source>
</evidence>
<gene>
    <name evidence="12" type="primary">nudC</name>
    <name evidence="12" type="ORF">GCU85_07860</name>
</gene>
<dbReference type="Pfam" id="PF00293">
    <property type="entry name" value="NUDIX"/>
    <property type="match status" value="1"/>
</dbReference>
<reference evidence="12 13" key="1">
    <citation type="submission" date="2019-10" db="EMBL/GenBank/DDBJ databases">
        <title>Cardiobacteriales fam. a chemoheterotrophic member of the order Cardiobacteriales, and proposal of Cardiobacteriales fam. nov.</title>
        <authorList>
            <person name="Wang C."/>
        </authorList>
    </citation>
    <scope>NUCLEOTIDE SEQUENCE [LARGE SCALE GENOMIC DNA]</scope>
    <source>
        <strain evidence="12 13">ML27</strain>
    </source>
</reference>
<dbReference type="AlphaFoldDB" id="A0A6N7F1G8"/>
<dbReference type="NCBIfam" id="NF001299">
    <property type="entry name" value="PRK00241.1"/>
    <property type="match status" value="1"/>
</dbReference>
<comment type="caution">
    <text evidence="12">The sequence shown here is derived from an EMBL/GenBank/DDBJ whole genome shotgun (WGS) entry which is preliminary data.</text>
</comment>
<dbReference type="Pfam" id="PF09297">
    <property type="entry name" value="Zn_ribbon_NUD"/>
    <property type="match status" value="1"/>
</dbReference>
<dbReference type="PANTHER" id="PTHR42904">
    <property type="entry name" value="NUDIX HYDROLASE, NUDC SUBFAMILY"/>
    <property type="match status" value="1"/>
</dbReference>
<dbReference type="InterPro" id="IPR020476">
    <property type="entry name" value="Nudix_hydrolase"/>
</dbReference>
<dbReference type="Gene3D" id="3.90.79.10">
    <property type="entry name" value="Nucleoside Triphosphate Pyrophosphohydrolase"/>
    <property type="match status" value="1"/>
</dbReference>
<comment type="catalytic activity">
    <reaction evidence="9">
        <text>a 5'-end NAD(+)-phospho-ribonucleoside in mRNA + H2O = a 5'-end phospho-adenosine-phospho-ribonucleoside in mRNA + beta-nicotinamide D-ribonucleotide + 2 H(+)</text>
        <dbReference type="Rhea" id="RHEA:60876"/>
        <dbReference type="Rhea" id="RHEA-COMP:15698"/>
        <dbReference type="Rhea" id="RHEA-COMP:15719"/>
        <dbReference type="ChEBI" id="CHEBI:14649"/>
        <dbReference type="ChEBI" id="CHEBI:15377"/>
        <dbReference type="ChEBI" id="CHEBI:15378"/>
        <dbReference type="ChEBI" id="CHEBI:144029"/>
        <dbReference type="ChEBI" id="CHEBI:144051"/>
    </reaction>
    <physiologicalReaction direction="left-to-right" evidence="9">
        <dbReference type="Rhea" id="RHEA:60877"/>
    </physiologicalReaction>
</comment>
<evidence type="ECO:0000256" key="4">
    <source>
        <dbReference type="ARBA" id="ARBA00012381"/>
    </source>
</evidence>
<keyword evidence="6 10" id="KW-0378">Hydrolase</keyword>
<evidence type="ECO:0000256" key="8">
    <source>
        <dbReference type="ARBA" id="ARBA00023027"/>
    </source>
</evidence>
<dbReference type="GO" id="GO:0035529">
    <property type="term" value="F:NADH pyrophosphatase activity"/>
    <property type="evidence" value="ECO:0007669"/>
    <property type="project" value="TreeGrafter"/>
</dbReference>
<organism evidence="12 13">
    <name type="scientific">Ostreibacterium oceani</name>
    <dbReference type="NCBI Taxonomy" id="2654998"/>
    <lineage>
        <taxon>Bacteria</taxon>
        <taxon>Pseudomonadati</taxon>
        <taxon>Pseudomonadota</taxon>
        <taxon>Gammaproteobacteria</taxon>
        <taxon>Cardiobacteriales</taxon>
        <taxon>Ostreibacteriaceae</taxon>
        <taxon>Ostreibacterium</taxon>
    </lineage>
</organism>
<dbReference type="Gene3D" id="3.90.79.20">
    <property type="match status" value="1"/>
</dbReference>
<dbReference type="InterPro" id="IPR000086">
    <property type="entry name" value="NUDIX_hydrolase_dom"/>
</dbReference>
<dbReference type="GO" id="GO:0006742">
    <property type="term" value="P:NADP+ catabolic process"/>
    <property type="evidence" value="ECO:0007669"/>
    <property type="project" value="TreeGrafter"/>
</dbReference>
<dbReference type="GO" id="GO:0019677">
    <property type="term" value="P:NAD+ catabolic process"/>
    <property type="evidence" value="ECO:0007669"/>
    <property type="project" value="TreeGrafter"/>
</dbReference>
<dbReference type="FunCoup" id="A0A6N7F1G8">
    <property type="interactions" value="266"/>
</dbReference>
<dbReference type="RefSeq" id="WP_152810632.1">
    <property type="nucleotide sequence ID" value="NZ_WHNW01000009.1"/>
</dbReference>
<keyword evidence="5" id="KW-0479">Metal-binding</keyword>
<dbReference type="InterPro" id="IPR050241">
    <property type="entry name" value="NAD-cap_RNA_hydrolase_NudC"/>
</dbReference>
<keyword evidence="8" id="KW-0520">NAD</keyword>
<dbReference type="InterPro" id="IPR015375">
    <property type="entry name" value="NADH_PPase-like_N"/>
</dbReference>
<evidence type="ECO:0000256" key="2">
    <source>
        <dbReference type="ARBA" id="ARBA00001947"/>
    </source>
</evidence>
<evidence type="ECO:0000256" key="9">
    <source>
        <dbReference type="ARBA" id="ARBA00023679"/>
    </source>
</evidence>
<dbReference type="CDD" id="cd03429">
    <property type="entry name" value="NUDIX_NADH_pyrophosphatase_Nudt13"/>
    <property type="match status" value="1"/>
</dbReference>
<dbReference type="Proteomes" id="UP000471298">
    <property type="component" value="Unassembled WGS sequence"/>
</dbReference>
<dbReference type="GO" id="GO:0005829">
    <property type="term" value="C:cytosol"/>
    <property type="evidence" value="ECO:0007669"/>
    <property type="project" value="TreeGrafter"/>
</dbReference>
<keyword evidence="7" id="KW-0460">Magnesium</keyword>
<name>A0A6N7F1G8_9GAMM</name>
<dbReference type="EMBL" id="WHNW01000009">
    <property type="protein sequence ID" value="MPV86638.1"/>
    <property type="molecule type" value="Genomic_DNA"/>
</dbReference>
<protein>
    <recommendedName>
        <fullName evidence="4">NAD(+) diphosphatase</fullName>
        <ecNumber evidence="4">3.6.1.22</ecNumber>
    </recommendedName>
</protein>
<comment type="cofactor">
    <cofactor evidence="1">
        <name>Mg(2+)</name>
        <dbReference type="ChEBI" id="CHEBI:18420"/>
    </cofactor>
</comment>
<dbReference type="EC" id="3.6.1.22" evidence="4"/>
<dbReference type="Pfam" id="PF09296">
    <property type="entry name" value="NUDIX-like"/>
    <property type="match status" value="1"/>
</dbReference>
<evidence type="ECO:0000256" key="7">
    <source>
        <dbReference type="ARBA" id="ARBA00022842"/>
    </source>
</evidence>
<dbReference type="SUPFAM" id="SSF55811">
    <property type="entry name" value="Nudix"/>
    <property type="match status" value="1"/>
</dbReference>
<dbReference type="PRINTS" id="PR00502">
    <property type="entry name" value="NUDIXFAMILY"/>
</dbReference>
<proteinExistence type="inferred from homology"/>
<accession>A0A6N7F1G8</accession>
<sequence length="342" mass="37754">MKLNNRQPPLLFCGSPLNRSHNDRYSATELSAMYRSANARITLLYQSQHVIAGDTIPVASVTPATPTTFRATFSYAELPPAIQAITPFALLGYDNNAPYFAINIAVAKTTHETDTTGELARVYPWLQAHTLLDLRAVSAIISAHEAAILAHARALFHWQQTHQFCGACGATTHLIKGGHAMRCLPCGQRSYPRTDSTIIVLVERIAADGQPECLLASHAKRKSGNKSGQYFSLLAGFVEPGETLEEAVYREVFEETGIRVSAVQYQGSQPWPFPNSLMLGFRAMTAERAIHLNKDELTAAKWFDKAAVRQLAANDQQMGSDRCYLPNSQSIARQLIDAWLHE</sequence>
<evidence type="ECO:0000259" key="11">
    <source>
        <dbReference type="PROSITE" id="PS51462"/>
    </source>
</evidence>
<evidence type="ECO:0000256" key="5">
    <source>
        <dbReference type="ARBA" id="ARBA00022723"/>
    </source>
</evidence>
<dbReference type="InParanoid" id="A0A6N7F1G8"/>
<dbReference type="PANTHER" id="PTHR42904:SF6">
    <property type="entry name" value="NAD-CAPPED RNA HYDROLASE NUDT12"/>
    <property type="match status" value="1"/>
</dbReference>
<evidence type="ECO:0000256" key="3">
    <source>
        <dbReference type="ARBA" id="ARBA00009595"/>
    </source>
</evidence>
<dbReference type="InterPro" id="IPR015376">
    <property type="entry name" value="Znr_NADH_PPase"/>
</dbReference>
<dbReference type="PROSITE" id="PS51462">
    <property type="entry name" value="NUDIX"/>
    <property type="match status" value="1"/>
</dbReference>
<feature type="domain" description="Nudix hydrolase" evidence="11">
    <location>
        <begin position="192"/>
        <end position="329"/>
    </location>
</feature>